<dbReference type="PANTHER" id="PTHR12709:SF6">
    <property type="entry name" value="DNA-DIRECTED RNA POLYMERASE SUBUNIT 7-LIKE PROTEIN"/>
    <property type="match status" value="1"/>
</dbReference>
<dbReference type="InterPro" id="IPR012340">
    <property type="entry name" value="NA-bd_OB-fold"/>
</dbReference>
<dbReference type="AlphaFoldDB" id="A0A2Z7D357"/>
<dbReference type="SUPFAM" id="SSF50249">
    <property type="entry name" value="Nucleic acid-binding proteins"/>
    <property type="match status" value="1"/>
</dbReference>
<evidence type="ECO:0000256" key="3">
    <source>
        <dbReference type="ARBA" id="ARBA00023163"/>
    </source>
</evidence>
<dbReference type="GO" id="GO:0003697">
    <property type="term" value="F:single-stranded DNA binding"/>
    <property type="evidence" value="ECO:0007669"/>
    <property type="project" value="TreeGrafter"/>
</dbReference>
<accession>A0A2Z7D357</accession>
<sequence length="184" mass="20730">MLREGIFTLKVAVPVNNLDKNRVVLVSVIVNRLLKQLSNIKASAHGYFLAVTRLHSIGQEDTNFSSQHVLFPVDFCCRTFIPMQGEVMTGIVRSVQHNGIFLKCGPMNIVYLSAQLMPDFHYVSGENLYKRDDASKIENGVVVRFMIYAVRWIEDMWRDFRVLATLKGDGLGPVTLNGLDGLDL</sequence>
<organism evidence="5 6">
    <name type="scientific">Dorcoceras hygrometricum</name>
    <dbReference type="NCBI Taxonomy" id="472368"/>
    <lineage>
        <taxon>Eukaryota</taxon>
        <taxon>Viridiplantae</taxon>
        <taxon>Streptophyta</taxon>
        <taxon>Embryophyta</taxon>
        <taxon>Tracheophyta</taxon>
        <taxon>Spermatophyta</taxon>
        <taxon>Magnoliopsida</taxon>
        <taxon>eudicotyledons</taxon>
        <taxon>Gunneridae</taxon>
        <taxon>Pentapetalae</taxon>
        <taxon>asterids</taxon>
        <taxon>lamiids</taxon>
        <taxon>Lamiales</taxon>
        <taxon>Gesneriaceae</taxon>
        <taxon>Didymocarpoideae</taxon>
        <taxon>Trichosporeae</taxon>
        <taxon>Loxocarpinae</taxon>
        <taxon>Dorcoceras</taxon>
    </lineage>
</organism>
<evidence type="ECO:0000256" key="4">
    <source>
        <dbReference type="RuleBase" id="RU369086"/>
    </source>
</evidence>
<dbReference type="Gene3D" id="3.30.1490.120">
    <property type="entry name" value="RNA polymerase Rpb7-like, N-terminal domain"/>
    <property type="match status" value="1"/>
</dbReference>
<dbReference type="GO" id="GO:0000428">
    <property type="term" value="C:DNA-directed RNA polymerase complex"/>
    <property type="evidence" value="ECO:0007669"/>
    <property type="project" value="UniProtKB-KW"/>
</dbReference>
<evidence type="ECO:0000313" key="6">
    <source>
        <dbReference type="Proteomes" id="UP000250235"/>
    </source>
</evidence>
<dbReference type="GO" id="GO:0003727">
    <property type="term" value="F:single-stranded RNA binding"/>
    <property type="evidence" value="ECO:0007669"/>
    <property type="project" value="TreeGrafter"/>
</dbReference>
<evidence type="ECO:0000256" key="2">
    <source>
        <dbReference type="ARBA" id="ARBA00022478"/>
    </source>
</evidence>
<dbReference type="OrthoDB" id="1162399at2759"/>
<proteinExistence type="predicted"/>
<comment type="subcellular location">
    <subcellularLocation>
        <location evidence="1 4">Nucleus</location>
    </subcellularLocation>
</comment>
<keyword evidence="4" id="KW-0539">Nucleus</keyword>
<dbReference type="PANTHER" id="PTHR12709">
    <property type="entry name" value="DNA-DIRECTED RNA POLYMERASE II, III"/>
    <property type="match status" value="1"/>
</dbReference>
<dbReference type="GO" id="GO:0006352">
    <property type="term" value="P:DNA-templated transcription initiation"/>
    <property type="evidence" value="ECO:0007669"/>
    <property type="project" value="UniProtKB-UniRule"/>
</dbReference>
<reference evidence="5 6" key="1">
    <citation type="journal article" date="2015" name="Proc. Natl. Acad. Sci. U.S.A.">
        <title>The resurrection genome of Boea hygrometrica: A blueprint for survival of dehydration.</title>
        <authorList>
            <person name="Xiao L."/>
            <person name="Yang G."/>
            <person name="Zhang L."/>
            <person name="Yang X."/>
            <person name="Zhao S."/>
            <person name="Ji Z."/>
            <person name="Zhou Q."/>
            <person name="Hu M."/>
            <person name="Wang Y."/>
            <person name="Chen M."/>
            <person name="Xu Y."/>
            <person name="Jin H."/>
            <person name="Xiao X."/>
            <person name="Hu G."/>
            <person name="Bao F."/>
            <person name="Hu Y."/>
            <person name="Wan P."/>
            <person name="Li L."/>
            <person name="Deng X."/>
            <person name="Kuang T."/>
            <person name="Xiang C."/>
            <person name="Zhu J.K."/>
            <person name="Oliver M.J."/>
            <person name="He Y."/>
        </authorList>
    </citation>
    <scope>NUCLEOTIDE SEQUENCE [LARGE SCALE GENOMIC DNA]</scope>
    <source>
        <strain evidence="6">cv. XS01</strain>
    </source>
</reference>
<dbReference type="Gene3D" id="2.40.50.140">
    <property type="entry name" value="Nucleic acid-binding proteins"/>
    <property type="match status" value="1"/>
</dbReference>
<keyword evidence="2 4" id="KW-0240">DNA-directed RNA polymerase</keyword>
<evidence type="ECO:0000313" key="5">
    <source>
        <dbReference type="EMBL" id="KZV53685.1"/>
    </source>
</evidence>
<protein>
    <recommendedName>
        <fullName evidence="4">DNA-directed RNA polymerase subunit</fullName>
    </recommendedName>
</protein>
<evidence type="ECO:0000256" key="1">
    <source>
        <dbReference type="ARBA" id="ARBA00004123"/>
    </source>
</evidence>
<dbReference type="GO" id="GO:0005634">
    <property type="term" value="C:nucleus"/>
    <property type="evidence" value="ECO:0007669"/>
    <property type="project" value="UniProtKB-SubCell"/>
</dbReference>
<dbReference type="Proteomes" id="UP000250235">
    <property type="component" value="Unassembled WGS sequence"/>
</dbReference>
<dbReference type="EMBL" id="KQ990088">
    <property type="protein sequence ID" value="KZV53685.1"/>
    <property type="molecule type" value="Genomic_DNA"/>
</dbReference>
<gene>
    <name evidence="5" type="ORF">F511_27430</name>
</gene>
<dbReference type="InterPro" id="IPR036898">
    <property type="entry name" value="RNA_pol_Rpb7-like_N_sf"/>
</dbReference>
<keyword evidence="6" id="KW-1185">Reference proteome</keyword>
<name>A0A2Z7D357_9LAMI</name>
<comment type="function">
    <text evidence="4">DNA-dependent RNA polymerase which catalyzes the transcription of DNA into RNA using the four ribonucleoside triphosphates as substrates.</text>
</comment>
<dbReference type="InterPro" id="IPR045113">
    <property type="entry name" value="Rpb7-like"/>
</dbReference>
<keyword evidence="3 4" id="KW-0804">Transcription</keyword>